<evidence type="ECO:0000313" key="1">
    <source>
        <dbReference type="EMBL" id="KAF7267832.1"/>
    </source>
</evidence>
<protein>
    <submittedName>
        <fullName evidence="1">Uncharacterized protein</fullName>
    </submittedName>
</protein>
<proteinExistence type="predicted"/>
<sequence length="76" mass="8427">MIESTEESRFELSALICSNPKGNAEPRVFESPRWHLEGADRRRDVSGDLSLLALDTRTSPGATVIIGGWPHVPFLH</sequence>
<dbReference type="AlphaFoldDB" id="A0A834HVU4"/>
<evidence type="ECO:0000313" key="2">
    <source>
        <dbReference type="Proteomes" id="UP000625711"/>
    </source>
</evidence>
<comment type="caution">
    <text evidence="1">The sequence shown here is derived from an EMBL/GenBank/DDBJ whole genome shotgun (WGS) entry which is preliminary data.</text>
</comment>
<organism evidence="1 2">
    <name type="scientific">Rhynchophorus ferrugineus</name>
    <name type="common">Red palm weevil</name>
    <name type="synonym">Curculio ferrugineus</name>
    <dbReference type="NCBI Taxonomy" id="354439"/>
    <lineage>
        <taxon>Eukaryota</taxon>
        <taxon>Metazoa</taxon>
        <taxon>Ecdysozoa</taxon>
        <taxon>Arthropoda</taxon>
        <taxon>Hexapoda</taxon>
        <taxon>Insecta</taxon>
        <taxon>Pterygota</taxon>
        <taxon>Neoptera</taxon>
        <taxon>Endopterygota</taxon>
        <taxon>Coleoptera</taxon>
        <taxon>Polyphaga</taxon>
        <taxon>Cucujiformia</taxon>
        <taxon>Curculionidae</taxon>
        <taxon>Dryophthorinae</taxon>
        <taxon>Rhynchophorus</taxon>
    </lineage>
</organism>
<keyword evidence="2" id="KW-1185">Reference proteome</keyword>
<dbReference type="EMBL" id="JAACXV010014381">
    <property type="protein sequence ID" value="KAF7267832.1"/>
    <property type="molecule type" value="Genomic_DNA"/>
</dbReference>
<reference evidence="1" key="1">
    <citation type="submission" date="2020-08" db="EMBL/GenBank/DDBJ databases">
        <title>Genome sequencing and assembly of the red palm weevil Rhynchophorus ferrugineus.</title>
        <authorList>
            <person name="Dias G.B."/>
            <person name="Bergman C.M."/>
            <person name="Manee M."/>
        </authorList>
    </citation>
    <scope>NUCLEOTIDE SEQUENCE</scope>
    <source>
        <strain evidence="1">AA-2017</strain>
        <tissue evidence="1">Whole larva</tissue>
    </source>
</reference>
<name>A0A834HVU4_RHYFE</name>
<dbReference type="Proteomes" id="UP000625711">
    <property type="component" value="Unassembled WGS sequence"/>
</dbReference>
<accession>A0A834HVU4</accession>
<gene>
    <name evidence="1" type="ORF">GWI33_018959</name>
</gene>